<feature type="region of interest" description="Disordered" evidence="1">
    <location>
        <begin position="100"/>
        <end position="147"/>
    </location>
</feature>
<evidence type="ECO:0000313" key="3">
    <source>
        <dbReference type="EMBL" id="OUT21209.1"/>
    </source>
</evidence>
<reference evidence="3 5" key="3">
    <citation type="submission" date="2017-05" db="EMBL/GenBank/DDBJ databases">
        <title>The Genome Sequence of Candida krusei Ckrusei653.</title>
        <authorList>
            <person name="Cuomo C."/>
            <person name="Forche A."/>
            <person name="Young S."/>
            <person name="Abouelleil A."/>
            <person name="Cao P."/>
            <person name="Chapman S."/>
            <person name="Cusick C."/>
            <person name="Shea T."/>
            <person name="Nusbaum C."/>
            <person name="Birren B."/>
        </authorList>
    </citation>
    <scope>NUCLEOTIDE SEQUENCE [LARGE SCALE GENOMIC DNA]</scope>
    <source>
        <strain evidence="3 5">Ckrusei653</strain>
    </source>
</reference>
<dbReference type="Proteomes" id="UP000029867">
    <property type="component" value="Unassembled WGS sequence"/>
</dbReference>
<proteinExistence type="predicted"/>
<dbReference type="SUPFAM" id="SSF54928">
    <property type="entry name" value="RNA-binding domain, RBD"/>
    <property type="match status" value="1"/>
</dbReference>
<dbReference type="HOGENOM" id="CLU_1012152_0_0_1"/>
<evidence type="ECO:0000313" key="2">
    <source>
        <dbReference type="EMBL" id="KGK38160.1"/>
    </source>
</evidence>
<evidence type="ECO:0000313" key="4">
    <source>
        <dbReference type="Proteomes" id="UP000029867"/>
    </source>
</evidence>
<dbReference type="VEuPathDB" id="FungiDB:C5L36_0B02275"/>
<dbReference type="GO" id="GO:0003676">
    <property type="term" value="F:nucleic acid binding"/>
    <property type="evidence" value="ECO:0007669"/>
    <property type="project" value="InterPro"/>
</dbReference>
<dbReference type="Proteomes" id="UP000195871">
    <property type="component" value="Unassembled WGS sequence"/>
</dbReference>
<protein>
    <recommendedName>
        <fullName evidence="6">RRM domain-containing protein</fullName>
    </recommendedName>
</protein>
<dbReference type="EMBL" id="NHMM01000005">
    <property type="protein sequence ID" value="OUT21209.1"/>
    <property type="molecule type" value="Genomic_DNA"/>
</dbReference>
<comment type="caution">
    <text evidence="2">The sequence shown here is derived from an EMBL/GenBank/DDBJ whole genome shotgun (WGS) entry which is preliminary data.</text>
</comment>
<gene>
    <name evidence="3" type="ORF">CAS74_003324</name>
    <name evidence="2" type="ORF">JL09_g2647</name>
</gene>
<evidence type="ECO:0000256" key="1">
    <source>
        <dbReference type="SAM" id="MobiDB-lite"/>
    </source>
</evidence>
<evidence type="ECO:0008006" key="6">
    <source>
        <dbReference type="Google" id="ProtNLM"/>
    </source>
</evidence>
<name>A0A099NZS0_PICKU</name>
<accession>A0A099NZS0</accession>
<reference evidence="2" key="2">
    <citation type="submission" date="2014-08" db="EMBL/GenBank/DDBJ databases">
        <title>Exploiting Issatchenkia orientalis SD108 for Succinic Acid Production.</title>
        <authorList>
            <person name="Xiao H."/>
            <person name="Shao Z."/>
            <person name="Jiang Y."/>
            <person name="Dole S."/>
            <person name="Zhao H."/>
        </authorList>
    </citation>
    <scope>NUCLEOTIDE SEQUENCE [LARGE SCALE GENOMIC DNA]</scope>
    <source>
        <strain evidence="2">SD108</strain>
    </source>
</reference>
<dbReference type="InterPro" id="IPR035979">
    <property type="entry name" value="RBD_domain_sf"/>
</dbReference>
<evidence type="ECO:0000313" key="5">
    <source>
        <dbReference type="Proteomes" id="UP000195871"/>
    </source>
</evidence>
<organism evidence="2 4">
    <name type="scientific">Pichia kudriavzevii</name>
    <name type="common">Yeast</name>
    <name type="synonym">Issatchenkia orientalis</name>
    <dbReference type="NCBI Taxonomy" id="4909"/>
    <lineage>
        <taxon>Eukaryota</taxon>
        <taxon>Fungi</taxon>
        <taxon>Dikarya</taxon>
        <taxon>Ascomycota</taxon>
        <taxon>Saccharomycotina</taxon>
        <taxon>Pichiomycetes</taxon>
        <taxon>Pichiales</taxon>
        <taxon>Pichiaceae</taxon>
        <taxon>Pichia</taxon>
    </lineage>
</organism>
<dbReference type="AlphaFoldDB" id="A0A099NZS0"/>
<reference evidence="4" key="1">
    <citation type="journal article" date="2014" name="Microb. Cell Fact.">
        <title>Exploiting Issatchenkia orientalis SD108 for succinic acid production.</title>
        <authorList>
            <person name="Xiao H."/>
            <person name="Shao Z."/>
            <person name="Jiang Y."/>
            <person name="Dole S."/>
            <person name="Zhao H."/>
        </authorList>
    </citation>
    <scope>NUCLEOTIDE SEQUENCE [LARGE SCALE GENOMIC DNA]</scope>
    <source>
        <strain evidence="4">SD108</strain>
    </source>
</reference>
<feature type="compositionally biased region" description="Low complexity" evidence="1">
    <location>
        <begin position="123"/>
        <end position="135"/>
    </location>
</feature>
<feature type="region of interest" description="Disordered" evidence="1">
    <location>
        <begin position="1"/>
        <end position="20"/>
    </location>
</feature>
<dbReference type="EMBL" id="JQFK01000023">
    <property type="protein sequence ID" value="KGK38160.1"/>
    <property type="molecule type" value="Genomic_DNA"/>
</dbReference>
<sequence length="275" mass="30611">MAKGERRTARGGKSGKNLVGLQNNPLFRALNGKSTKGSNVSTNKEIPAKLTDNPLLKRLDMYNKNLGKDNRNKNQISKRLANNRLAMALNIVPTLGANNSIGLKPPKFSKSNKKATISKSNRKSSIPKGPSGSGINVMDDNKPTTNRDVTFKNASLIPFMRLQNLTPDASESDIRMVLSKILGPTLKIMKMGATYNGKPSVTAEVFFVHEEKLEEYVQRMDKIQADGRILRAHISYKSWIINSDRLWDSVLKEVAMLKQQQIKRQVLENDGLVLP</sequence>